<gene>
    <name evidence="2" type="ORF">PACLA_8A080112</name>
</gene>
<name>A0A6S7HLR8_PARCT</name>
<dbReference type="InterPro" id="IPR040676">
    <property type="entry name" value="DUF5641"/>
</dbReference>
<feature type="domain" description="DUF5641" evidence="1">
    <location>
        <begin position="1"/>
        <end position="94"/>
    </location>
</feature>
<evidence type="ECO:0000313" key="3">
    <source>
        <dbReference type="Proteomes" id="UP001152795"/>
    </source>
</evidence>
<dbReference type="AlphaFoldDB" id="A0A6S7HLR8"/>
<protein>
    <recommendedName>
        <fullName evidence="1">DUF5641 domain-containing protein</fullName>
    </recommendedName>
</protein>
<reference evidence="2" key="1">
    <citation type="submission" date="2020-04" db="EMBL/GenBank/DDBJ databases">
        <authorList>
            <person name="Alioto T."/>
            <person name="Alioto T."/>
            <person name="Gomez Garrido J."/>
        </authorList>
    </citation>
    <scope>NUCLEOTIDE SEQUENCE</scope>
    <source>
        <strain evidence="2">A484AB</strain>
    </source>
</reference>
<dbReference type="PANTHER" id="PTHR47331:SF1">
    <property type="entry name" value="GAG-LIKE PROTEIN"/>
    <property type="match status" value="1"/>
</dbReference>
<dbReference type="EMBL" id="CACRXK020004819">
    <property type="protein sequence ID" value="CAB4004150.1"/>
    <property type="molecule type" value="Genomic_DNA"/>
</dbReference>
<evidence type="ECO:0000259" key="1">
    <source>
        <dbReference type="Pfam" id="PF18701"/>
    </source>
</evidence>
<organism evidence="2 3">
    <name type="scientific">Paramuricea clavata</name>
    <name type="common">Red gorgonian</name>
    <name type="synonym">Violescent sea-whip</name>
    <dbReference type="NCBI Taxonomy" id="317549"/>
    <lineage>
        <taxon>Eukaryota</taxon>
        <taxon>Metazoa</taxon>
        <taxon>Cnidaria</taxon>
        <taxon>Anthozoa</taxon>
        <taxon>Octocorallia</taxon>
        <taxon>Malacalcyonacea</taxon>
        <taxon>Plexauridae</taxon>
        <taxon>Paramuricea</taxon>
    </lineage>
</organism>
<proteinExistence type="predicted"/>
<dbReference type="OrthoDB" id="8046937at2759"/>
<dbReference type="PANTHER" id="PTHR47331">
    <property type="entry name" value="PHD-TYPE DOMAIN-CONTAINING PROTEIN"/>
    <property type="match status" value="1"/>
</dbReference>
<accession>A0A6S7HLR8</accession>
<sequence>FWSRWRKEFLHSLQERQRWLKPKQNLEVGDIVIVAEEESSRNCWPLARVVNAEKDEDGLVRKVKLMVGERRLTKQGRREKPLVSLERPVHKLILLIQGERPGIPAEEPDDE</sequence>
<keyword evidence="3" id="KW-1185">Reference proteome</keyword>
<dbReference type="Proteomes" id="UP001152795">
    <property type="component" value="Unassembled WGS sequence"/>
</dbReference>
<evidence type="ECO:0000313" key="2">
    <source>
        <dbReference type="EMBL" id="CAB4004150.1"/>
    </source>
</evidence>
<feature type="non-terminal residue" evidence="2">
    <location>
        <position position="1"/>
    </location>
</feature>
<comment type="caution">
    <text evidence="2">The sequence shown here is derived from an EMBL/GenBank/DDBJ whole genome shotgun (WGS) entry which is preliminary data.</text>
</comment>
<dbReference type="Pfam" id="PF18701">
    <property type="entry name" value="DUF5641"/>
    <property type="match status" value="1"/>
</dbReference>